<keyword evidence="1" id="KW-1185">Reference proteome</keyword>
<dbReference type="AlphaFoldDB" id="A0A0M3HQ30"/>
<organism evidence="1 2">
    <name type="scientific">Ascaris lumbricoides</name>
    <name type="common">Giant roundworm</name>
    <dbReference type="NCBI Taxonomy" id="6252"/>
    <lineage>
        <taxon>Eukaryota</taxon>
        <taxon>Metazoa</taxon>
        <taxon>Ecdysozoa</taxon>
        <taxon>Nematoda</taxon>
        <taxon>Chromadorea</taxon>
        <taxon>Rhabditida</taxon>
        <taxon>Spirurina</taxon>
        <taxon>Ascaridomorpha</taxon>
        <taxon>Ascaridoidea</taxon>
        <taxon>Ascarididae</taxon>
        <taxon>Ascaris</taxon>
    </lineage>
</organism>
<accession>A0A0M3HQ30</accession>
<protein>
    <submittedName>
        <fullName evidence="2">Uncharacterized protein</fullName>
    </submittedName>
</protein>
<proteinExistence type="predicted"/>
<evidence type="ECO:0000313" key="1">
    <source>
        <dbReference type="Proteomes" id="UP000036681"/>
    </source>
</evidence>
<dbReference type="WBParaSite" id="ALUE_0000411601-mRNA-1">
    <property type="protein sequence ID" value="ALUE_0000411601-mRNA-1"/>
    <property type="gene ID" value="ALUE_0000411601"/>
</dbReference>
<dbReference type="Proteomes" id="UP000036681">
    <property type="component" value="Unplaced"/>
</dbReference>
<evidence type="ECO:0000313" key="2">
    <source>
        <dbReference type="WBParaSite" id="ALUE_0000411601-mRNA-1"/>
    </source>
</evidence>
<sequence length="64" mass="7336">MNDEHFSNHIDVHQLRLHLMNASAVDGSCQPTLSVLQINRELTPRTQKINKSVFLQQINNLLLT</sequence>
<name>A0A0M3HQ30_ASCLU</name>
<reference evidence="2" key="1">
    <citation type="submission" date="2017-02" db="UniProtKB">
        <authorList>
            <consortium name="WormBaseParasite"/>
        </authorList>
    </citation>
    <scope>IDENTIFICATION</scope>
</reference>